<protein>
    <recommendedName>
        <fullName evidence="9">Protein O-mannosyl-transferase 2</fullName>
    </recommendedName>
</protein>
<gene>
    <name evidence="12" type="primary">POMT2_1</name>
    <name evidence="12" type="ORF">SK128_009765</name>
</gene>
<reference evidence="12 13" key="1">
    <citation type="submission" date="2023-11" db="EMBL/GenBank/DDBJ databases">
        <title>Halocaridina rubra genome assembly.</title>
        <authorList>
            <person name="Smith C."/>
        </authorList>
    </citation>
    <scope>NUCLEOTIDE SEQUENCE [LARGE SCALE GENOMIC DNA]</scope>
    <source>
        <strain evidence="12">EP-1</strain>
        <tissue evidence="12">Whole</tissue>
    </source>
</reference>
<keyword evidence="6 10" id="KW-0812">Transmembrane</keyword>
<dbReference type="GO" id="GO:0004169">
    <property type="term" value="F:dolichyl-phosphate-mannose-protein mannosyltransferase activity"/>
    <property type="evidence" value="ECO:0007669"/>
    <property type="project" value="TreeGrafter"/>
</dbReference>
<evidence type="ECO:0000256" key="5">
    <source>
        <dbReference type="ARBA" id="ARBA00022679"/>
    </source>
</evidence>
<keyword evidence="7 10" id="KW-1133">Transmembrane helix</keyword>
<dbReference type="Pfam" id="PF02366">
    <property type="entry name" value="PMT"/>
    <property type="match status" value="1"/>
</dbReference>
<evidence type="ECO:0000256" key="4">
    <source>
        <dbReference type="ARBA" id="ARBA00022676"/>
    </source>
</evidence>
<name>A0AAN9A3G5_HALRR</name>
<keyword evidence="8 10" id="KW-0472">Membrane</keyword>
<dbReference type="InterPro" id="IPR003342">
    <property type="entry name" value="ArnT-like_N"/>
</dbReference>
<dbReference type="GO" id="GO:0016020">
    <property type="term" value="C:membrane"/>
    <property type="evidence" value="ECO:0007669"/>
    <property type="project" value="InterPro"/>
</dbReference>
<proteinExistence type="inferred from homology"/>
<feature type="non-terminal residue" evidence="12">
    <location>
        <position position="198"/>
    </location>
</feature>
<dbReference type="Proteomes" id="UP001381693">
    <property type="component" value="Unassembled WGS sequence"/>
</dbReference>
<evidence type="ECO:0000259" key="11">
    <source>
        <dbReference type="Pfam" id="PF02366"/>
    </source>
</evidence>
<dbReference type="AlphaFoldDB" id="A0AAN9A3G5"/>
<keyword evidence="4 12" id="KW-0328">Glycosyltransferase</keyword>
<evidence type="ECO:0000256" key="3">
    <source>
        <dbReference type="ARBA" id="ARBA00007222"/>
    </source>
</evidence>
<comment type="caution">
    <text evidence="12">The sequence shown here is derived from an EMBL/GenBank/DDBJ whole genome shotgun (WGS) entry which is preliminary data.</text>
</comment>
<feature type="transmembrane region" description="Helical" evidence="10">
    <location>
        <begin position="35"/>
        <end position="54"/>
    </location>
</feature>
<sequence length="198" mass="22380">MAPDSHKKRKADRNSSSISSVDKIFMKYRRCESSTVWWGVFGTICLLTAATRFYKVSEPEHVVWDETHFGKFGSWYINRTFFFDVHPPLGKMLIGAFGYLTGYDGMFPFVKPGDSYEGVNYLGMRVCCTAMGACLVPFAFIIVWEMTFSLPAATLASSLILFDIGLLTLNQYILLDPILLFFIMGSVVGMVKFHAQKK</sequence>
<dbReference type="PANTHER" id="PTHR10050:SF46">
    <property type="entry name" value="PROTEIN O-MANNOSYL-TRANSFERASE 2"/>
    <property type="match status" value="1"/>
</dbReference>
<evidence type="ECO:0000256" key="9">
    <source>
        <dbReference type="ARBA" id="ARBA00039583"/>
    </source>
</evidence>
<dbReference type="GO" id="GO:0005783">
    <property type="term" value="C:endoplasmic reticulum"/>
    <property type="evidence" value="ECO:0007669"/>
    <property type="project" value="TreeGrafter"/>
</dbReference>
<feature type="transmembrane region" description="Helical" evidence="10">
    <location>
        <begin position="92"/>
        <end position="110"/>
    </location>
</feature>
<feature type="transmembrane region" description="Helical" evidence="10">
    <location>
        <begin position="122"/>
        <end position="144"/>
    </location>
</feature>
<dbReference type="InterPro" id="IPR027005">
    <property type="entry name" value="PMT-like"/>
</dbReference>
<evidence type="ECO:0000256" key="2">
    <source>
        <dbReference type="ARBA" id="ARBA00004922"/>
    </source>
</evidence>
<keyword evidence="13" id="KW-1185">Reference proteome</keyword>
<dbReference type="EMBL" id="JAXCGZ010012346">
    <property type="protein sequence ID" value="KAK7073628.1"/>
    <property type="molecule type" value="Genomic_DNA"/>
</dbReference>
<accession>A0AAN9A3G5</accession>
<keyword evidence="5 12" id="KW-0808">Transferase</keyword>
<evidence type="ECO:0000256" key="1">
    <source>
        <dbReference type="ARBA" id="ARBA00004127"/>
    </source>
</evidence>
<evidence type="ECO:0000256" key="8">
    <source>
        <dbReference type="ARBA" id="ARBA00023136"/>
    </source>
</evidence>
<evidence type="ECO:0000313" key="13">
    <source>
        <dbReference type="Proteomes" id="UP001381693"/>
    </source>
</evidence>
<evidence type="ECO:0000313" key="12">
    <source>
        <dbReference type="EMBL" id="KAK7073628.1"/>
    </source>
</evidence>
<evidence type="ECO:0000256" key="6">
    <source>
        <dbReference type="ARBA" id="ARBA00022692"/>
    </source>
</evidence>
<comment type="pathway">
    <text evidence="2">Protein modification; protein glycosylation.</text>
</comment>
<feature type="domain" description="ArnT-like N-terminal" evidence="11">
    <location>
        <begin position="44"/>
        <end position="196"/>
    </location>
</feature>
<comment type="similarity">
    <text evidence="3">Belongs to the glycosyltransferase 39 family.</text>
</comment>
<feature type="transmembrane region" description="Helical" evidence="10">
    <location>
        <begin position="178"/>
        <end position="195"/>
    </location>
</feature>
<organism evidence="12 13">
    <name type="scientific">Halocaridina rubra</name>
    <name type="common">Hawaiian red shrimp</name>
    <dbReference type="NCBI Taxonomy" id="373956"/>
    <lineage>
        <taxon>Eukaryota</taxon>
        <taxon>Metazoa</taxon>
        <taxon>Ecdysozoa</taxon>
        <taxon>Arthropoda</taxon>
        <taxon>Crustacea</taxon>
        <taxon>Multicrustacea</taxon>
        <taxon>Malacostraca</taxon>
        <taxon>Eumalacostraca</taxon>
        <taxon>Eucarida</taxon>
        <taxon>Decapoda</taxon>
        <taxon>Pleocyemata</taxon>
        <taxon>Caridea</taxon>
        <taxon>Atyoidea</taxon>
        <taxon>Atyidae</taxon>
        <taxon>Halocaridina</taxon>
    </lineage>
</organism>
<evidence type="ECO:0000256" key="7">
    <source>
        <dbReference type="ARBA" id="ARBA00022989"/>
    </source>
</evidence>
<comment type="subcellular location">
    <subcellularLocation>
        <location evidence="1">Endomembrane system</location>
        <topology evidence="1">Multi-pass membrane protein</topology>
    </subcellularLocation>
</comment>
<dbReference type="PANTHER" id="PTHR10050">
    <property type="entry name" value="DOLICHYL-PHOSPHATE-MANNOSE--PROTEIN MANNOSYLTRANSFERASE"/>
    <property type="match status" value="1"/>
</dbReference>
<evidence type="ECO:0000256" key="10">
    <source>
        <dbReference type="SAM" id="Phobius"/>
    </source>
</evidence>